<evidence type="ECO:0000256" key="1">
    <source>
        <dbReference type="ARBA" id="ARBA00001966"/>
    </source>
</evidence>
<dbReference type="Gene3D" id="3.40.50.740">
    <property type="match status" value="1"/>
</dbReference>
<keyword evidence="7" id="KW-1278">Translocase</keyword>
<dbReference type="RefSeq" id="WP_259549944.1">
    <property type="nucleotide sequence ID" value="NZ_BAABHW010000002.1"/>
</dbReference>
<comment type="similarity">
    <text evidence="2 14">Belongs to the complex I 75 kDa subunit family.</text>
</comment>
<evidence type="ECO:0000256" key="11">
    <source>
        <dbReference type="ARBA" id="ARBA00023075"/>
    </source>
</evidence>
<dbReference type="InterPro" id="IPR019574">
    <property type="entry name" value="NADH_UbQ_OxRdtase_Gsu_4Fe4S-bd"/>
</dbReference>
<dbReference type="PROSITE" id="PS51085">
    <property type="entry name" value="2FE2S_FER_2"/>
    <property type="match status" value="1"/>
</dbReference>
<keyword evidence="8" id="KW-0408">Iron</keyword>
<dbReference type="InterPro" id="IPR006656">
    <property type="entry name" value="Mopterin_OxRdtase"/>
</dbReference>
<dbReference type="SMART" id="SM00926">
    <property type="entry name" value="Molybdop_Fe4S4"/>
    <property type="match status" value="1"/>
</dbReference>
<feature type="domain" description="4Fe-4S Mo/W bis-MGD-type" evidence="16">
    <location>
        <begin position="223"/>
        <end position="279"/>
    </location>
</feature>
<organism evidence="18 19">
    <name type="scientific">[Roseibacterium] beibuensis</name>
    <dbReference type="NCBI Taxonomy" id="1193142"/>
    <lineage>
        <taxon>Bacteria</taxon>
        <taxon>Pseudomonadati</taxon>
        <taxon>Pseudomonadota</taxon>
        <taxon>Alphaproteobacteria</taxon>
        <taxon>Rhodobacterales</taxon>
        <taxon>Roseobacteraceae</taxon>
        <taxon>Roseicyclus</taxon>
    </lineage>
</organism>
<evidence type="ECO:0000256" key="3">
    <source>
        <dbReference type="ARBA" id="ARBA00022485"/>
    </source>
</evidence>
<gene>
    <name evidence="18" type="primary">nuoG_1</name>
    <name evidence="18" type="ORF">GCM10023209_13720</name>
</gene>
<evidence type="ECO:0000256" key="2">
    <source>
        <dbReference type="ARBA" id="ARBA00005404"/>
    </source>
</evidence>
<dbReference type="SMART" id="SM00929">
    <property type="entry name" value="NADH-G_4Fe-4S_3"/>
    <property type="match status" value="1"/>
</dbReference>
<dbReference type="PANTHER" id="PTHR43105:SF10">
    <property type="entry name" value="NADH-QUINONE OXIDOREDUCTASE SUBUNIT G"/>
    <property type="match status" value="1"/>
</dbReference>
<keyword evidence="19" id="KW-1185">Reference proteome</keyword>
<dbReference type="InterPro" id="IPR000283">
    <property type="entry name" value="NADH_UbQ_OxRdtase_75kDa_su_CS"/>
</dbReference>
<dbReference type="InterPro" id="IPR010228">
    <property type="entry name" value="NADH_UbQ_OxRdtase_Gsu"/>
</dbReference>
<evidence type="ECO:0000313" key="18">
    <source>
        <dbReference type="EMBL" id="GAA5070736.1"/>
    </source>
</evidence>
<dbReference type="SUPFAM" id="SSF54862">
    <property type="entry name" value="4Fe-4S ferredoxins"/>
    <property type="match status" value="1"/>
</dbReference>
<dbReference type="InterPro" id="IPR001041">
    <property type="entry name" value="2Fe-2S_ferredoxin-type"/>
</dbReference>
<dbReference type="InterPro" id="IPR036010">
    <property type="entry name" value="2Fe-2S_ferredoxin-like_sf"/>
</dbReference>
<evidence type="ECO:0000256" key="5">
    <source>
        <dbReference type="ARBA" id="ARBA00022719"/>
    </source>
</evidence>
<evidence type="ECO:0000256" key="9">
    <source>
        <dbReference type="ARBA" id="ARBA00023014"/>
    </source>
</evidence>
<dbReference type="InterPro" id="IPR050123">
    <property type="entry name" value="Prok_molybdopt-oxidoreductase"/>
</dbReference>
<evidence type="ECO:0000256" key="13">
    <source>
        <dbReference type="ARBA" id="ARBA00047712"/>
    </source>
</evidence>
<keyword evidence="4" id="KW-0001">2Fe-2S</keyword>
<evidence type="ECO:0000259" key="17">
    <source>
        <dbReference type="PROSITE" id="PS51839"/>
    </source>
</evidence>
<dbReference type="InterPro" id="IPR054351">
    <property type="entry name" value="NADH_UbQ_OxRdtase_ferredoxin"/>
</dbReference>
<dbReference type="SUPFAM" id="SSF50692">
    <property type="entry name" value="ADC-like"/>
    <property type="match status" value="1"/>
</dbReference>
<dbReference type="PROSITE" id="PS51839">
    <property type="entry name" value="4FE4S_HC3"/>
    <property type="match status" value="1"/>
</dbReference>
<keyword evidence="5" id="KW-0874">Quinone</keyword>
<keyword evidence="10" id="KW-0520">NAD</keyword>
<feature type="domain" description="2Fe-2S ferredoxin-type" evidence="15">
    <location>
        <begin position="2"/>
        <end position="85"/>
    </location>
</feature>
<dbReference type="Gene3D" id="3.10.20.740">
    <property type="match status" value="1"/>
</dbReference>
<keyword evidence="11" id="KW-0830">Ubiquinone</keyword>
<evidence type="ECO:0000313" key="19">
    <source>
        <dbReference type="Proteomes" id="UP001499910"/>
    </source>
</evidence>
<proteinExistence type="inferred from homology"/>
<comment type="catalytic activity">
    <reaction evidence="13">
        <text>a quinone + NADH + 5 H(+)(in) = a quinol + NAD(+) + 4 H(+)(out)</text>
        <dbReference type="Rhea" id="RHEA:57888"/>
        <dbReference type="ChEBI" id="CHEBI:15378"/>
        <dbReference type="ChEBI" id="CHEBI:24646"/>
        <dbReference type="ChEBI" id="CHEBI:57540"/>
        <dbReference type="ChEBI" id="CHEBI:57945"/>
        <dbReference type="ChEBI" id="CHEBI:132124"/>
    </reaction>
</comment>
<evidence type="ECO:0000256" key="12">
    <source>
        <dbReference type="ARBA" id="ARBA00034078"/>
    </source>
</evidence>
<reference evidence="19" key="1">
    <citation type="journal article" date="2019" name="Int. J. Syst. Evol. Microbiol.">
        <title>The Global Catalogue of Microorganisms (GCM) 10K type strain sequencing project: providing services to taxonomists for standard genome sequencing and annotation.</title>
        <authorList>
            <consortium name="The Broad Institute Genomics Platform"/>
            <consortium name="The Broad Institute Genome Sequencing Center for Infectious Disease"/>
            <person name="Wu L."/>
            <person name="Ma J."/>
        </authorList>
    </citation>
    <scope>NUCLEOTIDE SEQUENCE [LARGE SCALE GENOMIC DNA]</scope>
    <source>
        <strain evidence="19">JCM 18015</strain>
    </source>
</reference>
<dbReference type="Pfam" id="PF00384">
    <property type="entry name" value="Molybdopterin"/>
    <property type="match status" value="1"/>
</dbReference>
<dbReference type="SUPFAM" id="SSF53706">
    <property type="entry name" value="Formate dehydrogenase/DMSO reductase, domains 1-3"/>
    <property type="match status" value="1"/>
</dbReference>
<dbReference type="InterPro" id="IPR006963">
    <property type="entry name" value="Mopterin_OxRdtase_4Fe-4S_dom"/>
</dbReference>
<dbReference type="CDD" id="cd00207">
    <property type="entry name" value="fer2"/>
    <property type="match status" value="1"/>
</dbReference>
<evidence type="ECO:0000256" key="14">
    <source>
        <dbReference type="RuleBase" id="RU004523"/>
    </source>
</evidence>
<keyword evidence="6" id="KW-0479">Metal-binding</keyword>
<evidence type="ECO:0000259" key="15">
    <source>
        <dbReference type="PROSITE" id="PS51085"/>
    </source>
</evidence>
<dbReference type="Proteomes" id="UP001499910">
    <property type="component" value="Unassembled WGS sequence"/>
</dbReference>
<dbReference type="InterPro" id="IPR009010">
    <property type="entry name" value="Asp_de-COase-like_dom_sf"/>
</dbReference>
<dbReference type="Pfam" id="PF10588">
    <property type="entry name" value="NADH-G_4Fe-4S_3"/>
    <property type="match status" value="1"/>
</dbReference>
<keyword evidence="3" id="KW-0004">4Fe-4S</keyword>
<dbReference type="NCBIfam" id="TIGR01973">
    <property type="entry name" value="NuoG"/>
    <property type="match status" value="1"/>
</dbReference>
<evidence type="ECO:0000256" key="6">
    <source>
        <dbReference type="ARBA" id="ARBA00022723"/>
    </source>
</evidence>
<evidence type="ECO:0000256" key="10">
    <source>
        <dbReference type="ARBA" id="ARBA00023027"/>
    </source>
</evidence>
<dbReference type="PROSITE" id="PS00643">
    <property type="entry name" value="COMPLEX1_75K_3"/>
    <property type="match status" value="1"/>
</dbReference>
<name>A0ABP9L7X1_9RHOB</name>
<keyword evidence="9" id="KW-0411">Iron-sulfur</keyword>
<dbReference type="SUPFAM" id="SSF54292">
    <property type="entry name" value="2Fe-2S ferredoxin-like"/>
    <property type="match status" value="1"/>
</dbReference>
<dbReference type="Pfam" id="PF22117">
    <property type="entry name" value="Fer4_Nqo3"/>
    <property type="match status" value="1"/>
</dbReference>
<dbReference type="PROSITE" id="PS00641">
    <property type="entry name" value="COMPLEX1_75K_1"/>
    <property type="match status" value="1"/>
</dbReference>
<feature type="domain" description="4Fe-4S His(Cys)3-ligated-type" evidence="17">
    <location>
        <begin position="85"/>
        <end position="124"/>
    </location>
</feature>
<evidence type="ECO:0000259" key="16">
    <source>
        <dbReference type="PROSITE" id="PS51669"/>
    </source>
</evidence>
<dbReference type="PANTHER" id="PTHR43105">
    <property type="entry name" value="RESPIRATORY NITRATE REDUCTASE"/>
    <property type="match status" value="1"/>
</dbReference>
<dbReference type="Gene3D" id="3.30.200.210">
    <property type="match status" value="1"/>
</dbReference>
<evidence type="ECO:0000256" key="8">
    <source>
        <dbReference type="ARBA" id="ARBA00023004"/>
    </source>
</evidence>
<protein>
    <submittedName>
        <fullName evidence="18">NADH-quinone oxidoreductase subunit NuoG</fullName>
    </submittedName>
</protein>
<dbReference type="Pfam" id="PF13510">
    <property type="entry name" value="Fer2_4"/>
    <property type="match status" value="1"/>
</dbReference>
<dbReference type="EMBL" id="BAABHW010000002">
    <property type="protein sequence ID" value="GAA5070736.1"/>
    <property type="molecule type" value="Genomic_DNA"/>
</dbReference>
<comment type="cofactor">
    <cofactor evidence="1">
        <name>[4Fe-4S] cluster</name>
        <dbReference type="ChEBI" id="CHEBI:49883"/>
    </cofactor>
</comment>
<evidence type="ECO:0000256" key="4">
    <source>
        <dbReference type="ARBA" id="ARBA00022714"/>
    </source>
</evidence>
<dbReference type="PROSITE" id="PS51669">
    <property type="entry name" value="4FE4S_MOW_BIS_MGD"/>
    <property type="match status" value="1"/>
</dbReference>
<comment type="cofactor">
    <cofactor evidence="12">
        <name>[2Fe-2S] cluster</name>
        <dbReference type="ChEBI" id="CHEBI:190135"/>
    </cofactor>
</comment>
<comment type="caution">
    <text evidence="18">The sequence shown here is derived from an EMBL/GenBank/DDBJ whole genome shotgun (WGS) entry which is preliminary data.</text>
</comment>
<dbReference type="Pfam" id="PF04879">
    <property type="entry name" value="Molybdop_Fe4S4"/>
    <property type="match status" value="1"/>
</dbReference>
<evidence type="ECO:0000256" key="7">
    <source>
        <dbReference type="ARBA" id="ARBA00022967"/>
    </source>
</evidence>
<sequence length="868" mass="92492">MSRIRIIVNGETREVEDGQDILSACTHAGDEIPHFCWHDALGSVGACRLCAVRVHSGPEDAEGKIEMACMTPVADGQRIEVADAEAEEMRAHVIEWLMRSHPHDCAVCEEGGACHLQDMTVATGHRTRRYDGPKRTHRNQDLGPLLTHEMNRCIACYRCVRFYRHYAGGRDLDVMGAHDRVYFGRYEDGPLESPFAGNLAEVCPTGVFNDKGWSKDYARKWDMTATPSICSQCSVGCNIFAAERGGRLRRLQNRYNGEVNGHFLCDKGRFGALHLPEGARLSGPRVRGLDVSVQEAVTAARAALERGAVAIGSPRATLETNFALRQLVGPGRFFAGLPDLEAQTVARMAGLLARHGAPSLAELERCDAALVLGEDLTGTAPRAALSLRQTARNASDALAAEKGVPKWLNNAAQVAGEGRKTPIALVTMLPDALDDVAAWSMRRAPEDIAAFGLAIAAAIRGERANAEATAIASALQAAERPAVLSGFGLARPEVVDAVAAIAEALGEKTRLYLFPPEVNSMGLALMQARGLERAVEALEAGKAETALIAEADLFERADSLLVDRLFEAAKEVVVLDSYATRTTARAGITIPCADWAEAAGTVVNHEGRAQRRFAAYPGAPAAAWRTLASLSDTLSGWATVDDVLAELGQALPHLAPARDAAPSVTFRTPLGKIARANWRFSGRTAHDQAGGIVRDAERADPDSALAFSMEGTQGAGAPPALRTGYDVPGLHSASAAPYLTDANGGHLQEGDPGISVLAGFQGPDVAPALPAMERGMRPVPLHDPFAGDEVGRRADYLAKRYPPAQVMLHPADAKRLHLKAGDLATVDGLHAEAEIVISDAMPEHHVGLSAGRVAPRSLSRIVKIGRQG</sequence>
<accession>A0ABP9L7X1</accession>